<feature type="compositionally biased region" description="Low complexity" evidence="5">
    <location>
        <begin position="719"/>
        <end position="739"/>
    </location>
</feature>
<feature type="region of interest" description="Disordered" evidence="5">
    <location>
        <begin position="813"/>
        <end position="844"/>
    </location>
</feature>
<evidence type="ECO:0000313" key="8">
    <source>
        <dbReference type="Proteomes" id="UP001194696"/>
    </source>
</evidence>
<protein>
    <recommendedName>
        <fullName evidence="3">Pre-rRNA-processing protein RIX1</fullName>
    </recommendedName>
</protein>
<accession>A0ABQ7K596</accession>
<comment type="similarity">
    <text evidence="2">Belongs to the RIX1/PELP1 family.</text>
</comment>
<evidence type="ECO:0000256" key="2">
    <source>
        <dbReference type="ARBA" id="ARBA00010511"/>
    </source>
</evidence>
<feature type="compositionally biased region" description="Polar residues" evidence="5">
    <location>
        <begin position="463"/>
        <end position="474"/>
    </location>
</feature>
<evidence type="ECO:0000313" key="7">
    <source>
        <dbReference type="EMBL" id="KAG0291471.1"/>
    </source>
</evidence>
<name>A0ABQ7K596_9FUNG</name>
<feature type="compositionally biased region" description="Basic residues" evidence="5">
    <location>
        <begin position="475"/>
        <end position="487"/>
    </location>
</feature>
<dbReference type="PANTHER" id="PTHR34105">
    <property type="entry name" value="PROLINE-, GLUTAMIC ACID- AND LEUCINE-RICH PROTEIN 1"/>
    <property type="match status" value="1"/>
</dbReference>
<sequence>MAVVIQATPTNLLDSLIRRYLKDDLAVRDYVPFVLETITHHRLLHDRNDHPDTTGQQSTQHRIWTQRIRALLESQQPGARFAGVCFVRITAQQSGSMFTDHARTWVTLLVGMLSKHESTANLEAIINTLSELFAKTAKRPDLKSDVTSKYLPDFHSHILNHKDKKDLLPTIYKALTQSVTLFPTTFRLAVDRTEALCVAYMDGRFDMEPEVIKAAATCFAALHAAGGKNPNHPTERITPSEQWRSNVQEVIKAMHRCLNELLATVDEDKADQTEMVGRNKYLTGMPAPAKDAVERYPQLFARFASLSKVLIACLTCSTKEAVHVPLNNLVALLTRVYNTNAKTPMSDARGIDQQEYFILIAGISSVHLAANEVMKTLLATAQDHLVRHMSHLASIAIKSIRHSSGSSSILRSSTYSVIESFIQAFGIPFVNMVQVPLMNALLEDLRMPSARVVNPLEIGAGGSNPNSRANNHTNTTKHKGGAGKNRRGGNTNYANLSALNPLEEIVSAQVFTAALEILSLVLTTSGPNLSPHARAAADTLVVTHLLNSQHHVNPIEQSETPFYTTMVRAQLYKALTASVSSPGETQSSLVPLSVGIFKAGLSDPEKFVRDHCMTALTICDLVMHSRLPPMQRARTITKPLAKGEKAVQEAGTTLFGNFEVAEAKPSSAKAAAIDGDEEEESEEEEEEDDGEEEDEEKDEDVEMEQPKQEETSSITASMTAFKAAGTAPTAAAATTTTTTRSSRKVEEDAQSNSSSIEATKTVSSTSATAAISDKAMLSKTTTTTTTTTTLLAKTSSVSAPVLSPVAAVTAAAAQTNGADDLDDDDIPEINMEDDDDDDEDMDSD</sequence>
<proteinExistence type="inferred from homology"/>
<feature type="compositionally biased region" description="Low complexity" evidence="5">
    <location>
        <begin position="758"/>
        <end position="767"/>
    </location>
</feature>
<dbReference type="PANTHER" id="PTHR34105:SF1">
    <property type="entry name" value="PROLINE-, GLUTAMIC ACID- AND LEUCINE-RICH PROTEIN 1"/>
    <property type="match status" value="1"/>
</dbReference>
<evidence type="ECO:0000256" key="1">
    <source>
        <dbReference type="ARBA" id="ARBA00004123"/>
    </source>
</evidence>
<evidence type="ECO:0000256" key="5">
    <source>
        <dbReference type="SAM" id="MobiDB-lite"/>
    </source>
</evidence>
<evidence type="ECO:0000256" key="3">
    <source>
        <dbReference type="ARBA" id="ARBA00021502"/>
    </source>
</evidence>
<gene>
    <name evidence="7" type="primary">PELP1</name>
    <name evidence="7" type="ORF">BGZ96_005166</name>
</gene>
<evidence type="ECO:0000256" key="4">
    <source>
        <dbReference type="ARBA" id="ARBA00023242"/>
    </source>
</evidence>
<comment type="subcellular location">
    <subcellularLocation>
        <location evidence="1">Nucleus</location>
    </subcellularLocation>
</comment>
<dbReference type="SUPFAM" id="SSF48371">
    <property type="entry name" value="ARM repeat"/>
    <property type="match status" value="1"/>
</dbReference>
<dbReference type="InterPro" id="IPR012583">
    <property type="entry name" value="RIX1_N"/>
</dbReference>
<feature type="compositionally biased region" description="Acidic residues" evidence="5">
    <location>
        <begin position="674"/>
        <end position="703"/>
    </location>
</feature>
<dbReference type="EMBL" id="JAAAIM010000240">
    <property type="protein sequence ID" value="KAG0291471.1"/>
    <property type="molecule type" value="Genomic_DNA"/>
</dbReference>
<feature type="compositionally biased region" description="Acidic residues" evidence="5">
    <location>
        <begin position="819"/>
        <end position="844"/>
    </location>
</feature>
<dbReference type="InterPro" id="IPR016024">
    <property type="entry name" value="ARM-type_fold"/>
</dbReference>
<dbReference type="Proteomes" id="UP001194696">
    <property type="component" value="Unassembled WGS sequence"/>
</dbReference>
<evidence type="ECO:0000259" key="6">
    <source>
        <dbReference type="Pfam" id="PF08167"/>
    </source>
</evidence>
<keyword evidence="8" id="KW-1185">Reference proteome</keyword>
<comment type="caution">
    <text evidence="7">The sequence shown here is derived from an EMBL/GenBank/DDBJ whole genome shotgun (WGS) entry which is preliminary data.</text>
</comment>
<reference evidence="7 8" key="1">
    <citation type="journal article" date="2020" name="Fungal Divers.">
        <title>Resolving the Mortierellaceae phylogeny through synthesis of multi-gene phylogenetics and phylogenomics.</title>
        <authorList>
            <person name="Vandepol N."/>
            <person name="Liber J."/>
            <person name="Desiro A."/>
            <person name="Na H."/>
            <person name="Kennedy M."/>
            <person name="Barry K."/>
            <person name="Grigoriev I.V."/>
            <person name="Miller A.N."/>
            <person name="O'Donnell K."/>
            <person name="Stajich J.E."/>
            <person name="Bonito G."/>
        </authorList>
    </citation>
    <scope>NUCLEOTIDE SEQUENCE [LARGE SCALE GENOMIC DNA]</scope>
    <source>
        <strain evidence="7 8">AD045</strain>
    </source>
</reference>
<feature type="region of interest" description="Disordered" evidence="5">
    <location>
        <begin position="458"/>
        <end position="490"/>
    </location>
</feature>
<feature type="domain" description="Pre-rRNA-processing protein RIX1 N-terminal" evidence="6">
    <location>
        <begin position="15"/>
        <end position="204"/>
    </location>
</feature>
<organism evidence="7 8">
    <name type="scientific">Linnemannia gamsii</name>
    <dbReference type="NCBI Taxonomy" id="64522"/>
    <lineage>
        <taxon>Eukaryota</taxon>
        <taxon>Fungi</taxon>
        <taxon>Fungi incertae sedis</taxon>
        <taxon>Mucoromycota</taxon>
        <taxon>Mortierellomycotina</taxon>
        <taxon>Mortierellomycetes</taxon>
        <taxon>Mortierellales</taxon>
        <taxon>Mortierellaceae</taxon>
        <taxon>Linnemannia</taxon>
    </lineage>
</organism>
<feature type="region of interest" description="Disordered" evidence="5">
    <location>
        <begin position="665"/>
        <end position="767"/>
    </location>
</feature>
<dbReference type="Pfam" id="PF08167">
    <property type="entry name" value="RIX1"/>
    <property type="match status" value="1"/>
</dbReference>
<keyword evidence="4" id="KW-0539">Nucleus</keyword>